<dbReference type="PANTHER" id="PTHR35807:SF1">
    <property type="entry name" value="TRANSCRIPTIONAL REGULATOR REDD"/>
    <property type="match status" value="1"/>
</dbReference>
<dbReference type="InterPro" id="IPR019734">
    <property type="entry name" value="TPR_rpt"/>
</dbReference>
<evidence type="ECO:0000313" key="6">
    <source>
        <dbReference type="Proteomes" id="UP000294513"/>
    </source>
</evidence>
<proteinExistence type="predicted"/>
<dbReference type="InterPro" id="IPR016032">
    <property type="entry name" value="Sig_transdc_resp-reg_C-effctor"/>
</dbReference>
<dbReference type="InterPro" id="IPR011990">
    <property type="entry name" value="TPR-like_helical_dom_sf"/>
</dbReference>
<evidence type="ECO:0000256" key="2">
    <source>
        <dbReference type="ARBA" id="ARBA00023163"/>
    </source>
</evidence>
<dbReference type="Pfam" id="PF13424">
    <property type="entry name" value="TPR_12"/>
    <property type="match status" value="1"/>
</dbReference>
<dbReference type="InterPro" id="IPR002182">
    <property type="entry name" value="NB-ARC"/>
</dbReference>
<evidence type="ECO:0000256" key="1">
    <source>
        <dbReference type="ARBA" id="ARBA00023015"/>
    </source>
</evidence>
<dbReference type="Gene3D" id="3.40.50.300">
    <property type="entry name" value="P-loop containing nucleotide triphosphate hydrolases"/>
    <property type="match status" value="1"/>
</dbReference>
<gene>
    <name evidence="5" type="ORF">E1298_02280</name>
</gene>
<evidence type="ECO:0000256" key="3">
    <source>
        <dbReference type="SAM" id="MobiDB-lite"/>
    </source>
</evidence>
<sequence>MDQHPHGAGPRNAARRIQTFRLRQGPLALRPGGLHPRQARHAQALTQVIEFLNALATDRVPTDITRSVDGRIRTCQGGFIARPRRRGRGLSGCLLWRSPGGVTVESGPSARTSFEILGPLRVRRGGEGVELPRAGICRVLGGLLLTPGEVVRDDLLAEFAWGLDGATASALHTAVSRLRAWLKERLELDAALKRSGGGYRIVLADQQVDAARFRALVAAASEQRDSRARMDGLSEALDLWRGPVLDGLDRWLSDQPVVVGLQRLRVEAAGRLCEAAIASGAPDRALPELERLAAVLPFEESVQAGVVTLLDACGRRADAVRHYQAVRGRLAEELEVEPSEVLHRAYLNARKQQTPGPEPAIPGDEPSPDTRPVVPGAVRQLPRDVAEFTGRAADLRYLRKLVDAMGDDGPQVTVVAIQGMAGVGKTRLAVRAAHHLVAQGRFDEIQLWAELRGCEPDRSAADPGAVLDDFLRALGVPAGQVPASVPDRAALYRSRLAGRRALVVLDDAATEAQVRPLLPGGPGSLVLITSRRALSGLDGVEPMTLEPLPTGEAVELLARISGRDRVAADPGAAARIVEVCGGLPSALAAVARQLQARPAWTPRYVLGRLIAEGGLLGRLSVRERSVPDSFDASYYQLPAQQRRIFRMISLHPGEDVTAVSAAALADVSPPQAEAVLESLLDEHLVQQAVAGRYRLHPLVGRYARRLADRDESEQGRYVALGRLVDCYLSAAQHATRLRNPSDWRHLTGARAHPGPIVEGLSTAAQAIGWAEQERANLIATVGAAADLSGALPVQAVRLAAALFRPLANRGHIPDRLALAHLAMRAADRIGDDRRRALALEDTANINLYDGVLPDAIVYTKRALDLWRAVGDRIGEAKCVTIFGIIHRQQGHFDQAVADLEMGLALSRAIGDRVNEAVALNYLGLTHQGLRNFHRAIDYHRRSMLINEEFGDHFGEAVAVSNLAWAHQRSHEPDLAIAHHQRGLDLFRGIADLYNEAEQLWGLGQAHNTLGHTQRARDYWNRSIAILADTRLLAPAQADTLLSQPIPDTPAIIRLNT</sequence>
<name>A0A4R5CA99_9ACTN</name>
<comment type="caution">
    <text evidence="5">The sequence shown here is derived from an EMBL/GenBank/DDBJ whole genome shotgun (WGS) entry which is preliminary data.</text>
</comment>
<dbReference type="AlphaFoldDB" id="A0A4R5CA99"/>
<evidence type="ECO:0000313" key="5">
    <source>
        <dbReference type="EMBL" id="TDD96828.1"/>
    </source>
</evidence>
<accession>A0A4R5CA99</accession>
<dbReference type="SMART" id="SM01043">
    <property type="entry name" value="BTAD"/>
    <property type="match status" value="1"/>
</dbReference>
<dbReference type="PRINTS" id="PR00364">
    <property type="entry name" value="DISEASERSIST"/>
</dbReference>
<dbReference type="Gene3D" id="1.25.40.10">
    <property type="entry name" value="Tetratricopeptide repeat domain"/>
    <property type="match status" value="2"/>
</dbReference>
<dbReference type="SUPFAM" id="SSF52540">
    <property type="entry name" value="P-loop containing nucleoside triphosphate hydrolases"/>
    <property type="match status" value="1"/>
</dbReference>
<keyword evidence="2" id="KW-0804">Transcription</keyword>
<organism evidence="5 6">
    <name type="scientific">Actinomadura rubrisoli</name>
    <dbReference type="NCBI Taxonomy" id="2530368"/>
    <lineage>
        <taxon>Bacteria</taxon>
        <taxon>Bacillati</taxon>
        <taxon>Actinomycetota</taxon>
        <taxon>Actinomycetes</taxon>
        <taxon>Streptosporangiales</taxon>
        <taxon>Thermomonosporaceae</taxon>
        <taxon>Actinomadura</taxon>
    </lineage>
</organism>
<feature type="domain" description="Bacterial transcriptional activator" evidence="4">
    <location>
        <begin position="208"/>
        <end position="350"/>
    </location>
</feature>
<keyword evidence="6" id="KW-1185">Reference proteome</keyword>
<dbReference type="SUPFAM" id="SSF48452">
    <property type="entry name" value="TPR-like"/>
    <property type="match status" value="3"/>
</dbReference>
<dbReference type="Pfam" id="PF00931">
    <property type="entry name" value="NB-ARC"/>
    <property type="match status" value="1"/>
</dbReference>
<dbReference type="SMART" id="SM00028">
    <property type="entry name" value="TPR"/>
    <property type="match status" value="5"/>
</dbReference>
<dbReference type="InterPro" id="IPR036388">
    <property type="entry name" value="WH-like_DNA-bd_sf"/>
</dbReference>
<protein>
    <submittedName>
        <fullName evidence="5">Tetratricopeptide repeat protein</fullName>
    </submittedName>
</protein>
<dbReference type="InterPro" id="IPR051677">
    <property type="entry name" value="AfsR-DnrI-RedD_regulator"/>
</dbReference>
<feature type="region of interest" description="Disordered" evidence="3">
    <location>
        <begin position="350"/>
        <end position="372"/>
    </location>
</feature>
<dbReference type="InterPro" id="IPR027417">
    <property type="entry name" value="P-loop_NTPase"/>
</dbReference>
<dbReference type="Proteomes" id="UP000294513">
    <property type="component" value="Unassembled WGS sequence"/>
</dbReference>
<reference evidence="5 6" key="1">
    <citation type="submission" date="2019-03" db="EMBL/GenBank/DDBJ databases">
        <title>Draft genome sequences of novel Actinobacteria.</title>
        <authorList>
            <person name="Sahin N."/>
            <person name="Ay H."/>
            <person name="Saygin H."/>
        </authorList>
    </citation>
    <scope>NUCLEOTIDE SEQUENCE [LARGE SCALE GENOMIC DNA]</scope>
    <source>
        <strain evidence="5 6">H3C3</strain>
    </source>
</reference>
<dbReference type="PANTHER" id="PTHR35807">
    <property type="entry name" value="TRANSCRIPTIONAL REGULATOR REDD-RELATED"/>
    <property type="match status" value="1"/>
</dbReference>
<dbReference type="OrthoDB" id="5521887at2"/>
<dbReference type="GO" id="GO:0003677">
    <property type="term" value="F:DNA binding"/>
    <property type="evidence" value="ECO:0007669"/>
    <property type="project" value="InterPro"/>
</dbReference>
<dbReference type="GO" id="GO:0006355">
    <property type="term" value="P:regulation of DNA-templated transcription"/>
    <property type="evidence" value="ECO:0007669"/>
    <property type="project" value="InterPro"/>
</dbReference>
<keyword evidence="1" id="KW-0805">Transcription regulation</keyword>
<dbReference type="Pfam" id="PF03704">
    <property type="entry name" value="BTAD"/>
    <property type="match status" value="1"/>
</dbReference>
<dbReference type="EMBL" id="SMKU01000004">
    <property type="protein sequence ID" value="TDD96828.1"/>
    <property type="molecule type" value="Genomic_DNA"/>
</dbReference>
<dbReference type="InterPro" id="IPR005158">
    <property type="entry name" value="BTAD"/>
</dbReference>
<dbReference type="GO" id="GO:0043531">
    <property type="term" value="F:ADP binding"/>
    <property type="evidence" value="ECO:0007669"/>
    <property type="project" value="InterPro"/>
</dbReference>
<dbReference type="Gene3D" id="1.10.10.10">
    <property type="entry name" value="Winged helix-like DNA-binding domain superfamily/Winged helix DNA-binding domain"/>
    <property type="match status" value="1"/>
</dbReference>
<dbReference type="SUPFAM" id="SSF46894">
    <property type="entry name" value="C-terminal effector domain of the bipartite response regulators"/>
    <property type="match status" value="1"/>
</dbReference>
<evidence type="ECO:0000259" key="4">
    <source>
        <dbReference type="SMART" id="SM01043"/>
    </source>
</evidence>
<dbReference type="CDD" id="cd15831">
    <property type="entry name" value="BTAD"/>
    <property type="match status" value="1"/>
</dbReference>